<dbReference type="Proteomes" id="UP000559182">
    <property type="component" value="Unassembled WGS sequence"/>
</dbReference>
<dbReference type="EMBL" id="JACHVQ010000001">
    <property type="protein sequence ID" value="MBB2890212.1"/>
    <property type="molecule type" value="Genomic_DNA"/>
</dbReference>
<comment type="caution">
    <text evidence="3">The sequence shown here is derived from an EMBL/GenBank/DDBJ whole genome shotgun (WGS) entry which is preliminary data.</text>
</comment>
<protein>
    <recommendedName>
        <fullName evidence="2">HNH nuclease domain-containing protein</fullName>
    </recommendedName>
</protein>
<evidence type="ECO:0000313" key="3">
    <source>
        <dbReference type="EMBL" id="MBB2890212.1"/>
    </source>
</evidence>
<dbReference type="SMART" id="SM00507">
    <property type="entry name" value="HNHc"/>
    <property type="match status" value="1"/>
</dbReference>
<feature type="compositionally biased region" description="Low complexity" evidence="1">
    <location>
        <begin position="282"/>
        <end position="292"/>
    </location>
</feature>
<keyword evidence="4" id="KW-1185">Reference proteome</keyword>
<organism evidence="3 4">
    <name type="scientific">Flexivirga oryzae</name>
    <dbReference type="NCBI Taxonomy" id="1794944"/>
    <lineage>
        <taxon>Bacteria</taxon>
        <taxon>Bacillati</taxon>
        <taxon>Actinomycetota</taxon>
        <taxon>Actinomycetes</taxon>
        <taxon>Micrococcales</taxon>
        <taxon>Dermacoccaceae</taxon>
        <taxon>Flexivirga</taxon>
    </lineage>
</organism>
<dbReference type="CDD" id="cd00085">
    <property type="entry name" value="HNHc"/>
    <property type="match status" value="1"/>
</dbReference>
<feature type="compositionally biased region" description="Low complexity" evidence="1">
    <location>
        <begin position="363"/>
        <end position="384"/>
    </location>
</feature>
<evidence type="ECO:0000313" key="4">
    <source>
        <dbReference type="Proteomes" id="UP000559182"/>
    </source>
</evidence>
<dbReference type="InterPro" id="IPR003870">
    <property type="entry name" value="DUF222"/>
</dbReference>
<accession>A0A839N663</accession>
<dbReference type="AlphaFoldDB" id="A0A839N663"/>
<dbReference type="InterPro" id="IPR003615">
    <property type="entry name" value="HNH_nuc"/>
</dbReference>
<proteinExistence type="predicted"/>
<dbReference type="RefSeq" id="WP_183318138.1">
    <property type="nucleotide sequence ID" value="NZ_JACHVQ010000001.1"/>
</dbReference>
<reference evidence="3 4" key="1">
    <citation type="submission" date="2020-08" db="EMBL/GenBank/DDBJ databases">
        <title>Sequencing the genomes of 1000 actinobacteria strains.</title>
        <authorList>
            <person name="Klenk H.-P."/>
        </authorList>
    </citation>
    <scope>NUCLEOTIDE SEQUENCE [LARGE SCALE GENOMIC DNA]</scope>
    <source>
        <strain evidence="3 4">DSM 105369</strain>
    </source>
</reference>
<dbReference type="Pfam" id="PF02720">
    <property type="entry name" value="DUF222"/>
    <property type="match status" value="1"/>
</dbReference>
<evidence type="ECO:0000259" key="2">
    <source>
        <dbReference type="SMART" id="SM00507"/>
    </source>
</evidence>
<sequence>MTTKPPRGEGDSITVAIDSPLRIPGQPAPVEADTTCWDGPDPARRPEPGLGPRLAEQVRAVADALDQLPRVFDQLGEDQLTDLVSVLLGVQERAGQVATLATANACERGVVDASDAANTTGWVRARARAAGTSIEPSAASTVSVVAEACRDRRNHVIAAAVRDGSCTLATARTALRQTAKVAEVLPTAAREDIQSWFLQLDPALGSRGVTELTRRIIANYAADKLSGEDAHLEKVESLTWRTLPTGMIRLIADLCPANAAILKQAINALSAPHPAQHKDTSTTETTGETATSQQSDPTGATGATGGAAGDSESGPTHDADTTADDLQDTTGDAGDAGGTTGHAGAAFGLHPDVQHDDCDGDVDGAASGATSNGATSTRGTSTGTVPERVRDERTPGKRRVDALMDLVAAGAKTVCGDGMGIGAGATVLVTMDLHRLLTDLDGAITIGGEILDAGTARRLACDADLIPVVLGTKSQPLDVGREKRLATTGIRAAVVHRDMGCTFPTCDRPPGFCEVHHVLPWWAGGDTALSNSAMLCRRHHQIVHRHGYTATITADGVTWDLTEGAMPGWAADKVA</sequence>
<gene>
    <name evidence="3" type="ORF">FHU39_000196</name>
</gene>
<feature type="region of interest" description="Disordered" evidence="1">
    <location>
        <begin position="19"/>
        <end position="51"/>
    </location>
</feature>
<feature type="region of interest" description="Disordered" evidence="1">
    <location>
        <begin position="272"/>
        <end position="394"/>
    </location>
</feature>
<feature type="domain" description="HNH nuclease" evidence="2">
    <location>
        <begin position="489"/>
        <end position="541"/>
    </location>
</feature>
<name>A0A839N663_9MICO</name>
<evidence type="ECO:0000256" key="1">
    <source>
        <dbReference type="SAM" id="MobiDB-lite"/>
    </source>
</evidence>